<dbReference type="Proteomes" id="UP000186777">
    <property type="component" value="Unassembled WGS sequence"/>
</dbReference>
<dbReference type="STRING" id="626940.BHW43_00685"/>
<proteinExistence type="predicted"/>
<comment type="caution">
    <text evidence="1">The sequence shown here is derived from an EMBL/GenBank/DDBJ whole genome shotgun (WGS) entry which is preliminary data.</text>
</comment>
<evidence type="ECO:0000313" key="2">
    <source>
        <dbReference type="Proteomes" id="UP000186777"/>
    </source>
</evidence>
<dbReference type="EMBL" id="MNTG01000001">
    <property type="protein sequence ID" value="OLA39444.1"/>
    <property type="molecule type" value="Genomic_DNA"/>
</dbReference>
<organism evidence="1 2">
    <name type="scientific">Phascolarctobacterium succinatutens</name>
    <dbReference type="NCBI Taxonomy" id="626940"/>
    <lineage>
        <taxon>Bacteria</taxon>
        <taxon>Bacillati</taxon>
        <taxon>Bacillota</taxon>
        <taxon>Negativicutes</taxon>
        <taxon>Acidaminococcales</taxon>
        <taxon>Acidaminococcaceae</taxon>
        <taxon>Phascolarctobacterium</taxon>
    </lineage>
</organism>
<dbReference type="RefSeq" id="WP_303679123.1">
    <property type="nucleotide sequence ID" value="NZ_DBEZXK010000006.1"/>
</dbReference>
<evidence type="ECO:0000313" key="1">
    <source>
        <dbReference type="EMBL" id="OLA39444.1"/>
    </source>
</evidence>
<gene>
    <name evidence="1" type="ORF">BHW43_00685</name>
</gene>
<reference evidence="1 2" key="1">
    <citation type="journal article" date="2016" name="Nat. Biotechnol.">
        <title>Measurement of bacterial replication rates in microbial communities.</title>
        <authorList>
            <person name="Brown C.T."/>
            <person name="Olm M.R."/>
            <person name="Thomas B.C."/>
            <person name="Banfield J.F."/>
        </authorList>
    </citation>
    <scope>NUCLEOTIDE SEQUENCE [LARGE SCALE GENOMIC DNA]</scope>
    <source>
        <strain evidence="1">46_33</strain>
    </source>
</reference>
<name>A0A1Q6RAP7_9FIRM</name>
<protein>
    <submittedName>
        <fullName evidence="1">Uncharacterized protein</fullName>
    </submittedName>
</protein>
<sequence length="509" mass="59123">MKQTIYQYVNSHLDEHGRFTATNLCDDRYATIPRPLGSEDAFHYTMGNLPNPKSASVLLKLLQAYLNEPTTQQRSKLYNELKGMAFAEYCDPFIEALDQNDINSVAFDLARRFFYNADGREQVKFALLLFGMYGMEKICQQEPELWQDLLRIAHCEEFTFAFLYSCRVTNFNPQNAIWELIRCTSGWGKVFSITDCHCRDEEERLWLLQNGPDIDVEYPPLSVKFIRETHLEEQLAQPLNYAQYKSTVIIVGNYLIMLNHFPAEVIEEQFNISDIHLNKLLTCLLEQAEAHVSKPEDVLDLISYVTALQQLCDEQNHMQLTLNQCHEQIAACEKIIYRKDWQPEIENNLIKDDKLDYQLCNLAVELDIDIWPRLFDFWLAHPDETPLFPYLLSYEGEQRSERVLRQIESDLPRYCVEQNDLLVPLRYLNTHPGESDAIICAALESIFDLPRGIACGIVDDWGQEFITPAIRRSLIKARQLSNNDVVTARIDCLLAGKHFDIGKFLNKRK</sequence>
<dbReference type="AlphaFoldDB" id="A0A1Q6RAP7"/>
<accession>A0A1Q6RAP7</accession>